<organism evidence="3 4">
    <name type="scientific">Verticillium dahliae (strain VdLs.17 / ATCC MYA-4575 / FGSC 10137)</name>
    <name type="common">Verticillium wilt</name>
    <dbReference type="NCBI Taxonomy" id="498257"/>
    <lineage>
        <taxon>Eukaryota</taxon>
        <taxon>Fungi</taxon>
        <taxon>Dikarya</taxon>
        <taxon>Ascomycota</taxon>
        <taxon>Pezizomycotina</taxon>
        <taxon>Sordariomycetes</taxon>
        <taxon>Hypocreomycetidae</taxon>
        <taxon>Glomerellales</taxon>
        <taxon>Plectosphaerellaceae</taxon>
        <taxon>Verticillium</taxon>
    </lineage>
</organism>
<keyword evidence="2" id="KW-1133">Transmembrane helix</keyword>
<dbReference type="EMBL" id="DS572710">
    <property type="protein sequence ID" value="EGY16111.1"/>
    <property type="molecule type" value="Genomic_DNA"/>
</dbReference>
<sequence length="107" mass="11806">MPGFKQDHHSLHLTILGISVIVMTWQTWPTERDRCDDMMERGTGDDAEQLAPQGVQAQDARAGRGAQAQGAQLVRGLDSDVCESSCELAAGRSTLPFRTEYFVVWAQ</sequence>
<evidence type="ECO:0000313" key="3">
    <source>
        <dbReference type="EMBL" id="EGY16111.1"/>
    </source>
</evidence>
<gene>
    <name evidence="3" type="ORF">VDAG_07275</name>
</gene>
<name>G2XBD7_VERDV</name>
<dbReference type="AlphaFoldDB" id="G2XBD7"/>
<evidence type="ECO:0000256" key="1">
    <source>
        <dbReference type="SAM" id="MobiDB-lite"/>
    </source>
</evidence>
<feature type="compositionally biased region" description="Basic and acidic residues" evidence="1">
    <location>
        <begin position="35"/>
        <end position="44"/>
    </location>
</feature>
<protein>
    <submittedName>
        <fullName evidence="3">Uncharacterized protein</fullName>
    </submittedName>
</protein>
<evidence type="ECO:0000313" key="4">
    <source>
        <dbReference type="Proteomes" id="UP000001611"/>
    </source>
</evidence>
<feature type="transmembrane region" description="Helical" evidence="2">
    <location>
        <begin position="12"/>
        <end position="28"/>
    </location>
</feature>
<feature type="compositionally biased region" description="Low complexity" evidence="1">
    <location>
        <begin position="53"/>
        <end position="67"/>
    </location>
</feature>
<reference evidence="4" key="2">
    <citation type="journal article" date="2011" name="PLoS Pathog.">
        <title>Comparative genomics yields insights into niche adaptation of plant vascular wilt pathogens.</title>
        <authorList>
            <person name="Klosterman S.J."/>
            <person name="Subbarao K.V."/>
            <person name="Kang S."/>
            <person name="Veronese P."/>
            <person name="Gold S.E."/>
            <person name="Thomma B.P.H.J."/>
            <person name="Chen Z."/>
            <person name="Henrissat B."/>
            <person name="Lee Y.-H."/>
            <person name="Park J."/>
            <person name="Garcia-Pedrajas M.D."/>
            <person name="Barbara D.J."/>
            <person name="Anchieta A."/>
            <person name="de Jonge R."/>
            <person name="Santhanam P."/>
            <person name="Maruthachalam K."/>
            <person name="Atallah Z."/>
            <person name="Amyotte S.G."/>
            <person name="Paz Z."/>
            <person name="Inderbitzin P."/>
            <person name="Hayes R.J."/>
            <person name="Heiman D.I."/>
            <person name="Young S."/>
            <person name="Zeng Q."/>
            <person name="Engels R."/>
            <person name="Galagan J."/>
            <person name="Cuomo C.A."/>
            <person name="Dobinson K.F."/>
            <person name="Ma L.-J."/>
        </authorList>
    </citation>
    <scope>NUCLEOTIDE SEQUENCE [LARGE SCALE GENOMIC DNA]</scope>
    <source>
        <strain evidence="4">VdLs.17 / ATCC MYA-4575 / FGSC 10137</strain>
    </source>
</reference>
<keyword evidence="4" id="KW-1185">Reference proteome</keyword>
<dbReference type="HOGENOM" id="CLU_2211974_0_0_1"/>
<proteinExistence type="predicted"/>
<dbReference type="RefSeq" id="XP_009654475.1">
    <property type="nucleotide sequence ID" value="XM_009656180.1"/>
</dbReference>
<dbReference type="KEGG" id="vda:VDAG_07275"/>
<accession>G2XBD7</accession>
<keyword evidence="2" id="KW-0812">Transmembrane</keyword>
<dbReference type="InParanoid" id="G2XBD7"/>
<dbReference type="Proteomes" id="UP000001611">
    <property type="component" value="Unassembled WGS sequence"/>
</dbReference>
<reference evidence="3 4" key="1">
    <citation type="submission" date="2008-03" db="EMBL/GenBank/DDBJ databases">
        <title>The Genome Sequence of Verticillium dahliae VdLs.17.</title>
        <authorList>
            <consortium name="The Broad Institute Genome Sequencing Platform"/>
            <person name="Ma L.-J.J."/>
            <person name="Klosterman S.J."/>
            <person name="Subbarao K."/>
            <person name="Dobinson K."/>
            <person name="Veronese P."/>
            <person name="Kang S."/>
            <person name="Gold S.E."/>
            <person name="Young S."/>
            <person name="Jaffe D."/>
            <person name="Gnerre S."/>
            <person name="Berlin A."/>
            <person name="Heiman D."/>
            <person name="Hepburn T."/>
            <person name="Sykes S."/>
            <person name="Alvarado L."/>
            <person name="Kodira C.D."/>
            <person name="Lander E."/>
            <person name="Galagan J."/>
            <person name="Nusbaum C."/>
            <person name="Birren B."/>
        </authorList>
    </citation>
    <scope>NUCLEOTIDE SEQUENCE [LARGE SCALE GENOMIC DNA]</scope>
    <source>
        <strain evidence="4">VdLs.17 / ATCC MYA-4575 / FGSC 10137</strain>
    </source>
</reference>
<evidence type="ECO:0000256" key="2">
    <source>
        <dbReference type="SAM" id="Phobius"/>
    </source>
</evidence>
<feature type="region of interest" description="Disordered" evidence="1">
    <location>
        <begin position="35"/>
        <end position="67"/>
    </location>
</feature>
<keyword evidence="2" id="KW-0472">Membrane</keyword>
<dbReference type="GeneID" id="20708738"/>